<proteinExistence type="predicted"/>
<sequence>MWLHQDLVWEPVRERVGPRTGVGVGGRARRAGAPTRAPATRARRCVWGCSEQFVLQLAQLLVGAVDLGLVPVHEEDRAG</sequence>
<gene>
    <name evidence="1" type="ORF">GCM10010326_11430</name>
</gene>
<reference evidence="2" key="1">
    <citation type="journal article" date="2019" name="Int. J. Syst. Evol. Microbiol.">
        <title>The Global Catalogue of Microorganisms (GCM) 10K type strain sequencing project: providing services to taxonomists for standard genome sequencing and annotation.</title>
        <authorList>
            <consortium name="The Broad Institute Genomics Platform"/>
            <consortium name="The Broad Institute Genome Sequencing Center for Infectious Disease"/>
            <person name="Wu L."/>
            <person name="Ma J."/>
        </authorList>
    </citation>
    <scope>NUCLEOTIDE SEQUENCE [LARGE SCALE GENOMIC DNA]</scope>
    <source>
        <strain evidence="2">JCM 4594</strain>
    </source>
</reference>
<evidence type="ECO:0000313" key="2">
    <source>
        <dbReference type="Proteomes" id="UP000600946"/>
    </source>
</evidence>
<protein>
    <submittedName>
        <fullName evidence="1">Uncharacterized protein</fullName>
    </submittedName>
</protein>
<dbReference type="EMBL" id="BMUU01000001">
    <property type="protein sequence ID" value="GGY20022.1"/>
    <property type="molecule type" value="Genomic_DNA"/>
</dbReference>
<name>A0ABQ2ZR31_9ACTN</name>
<organism evidence="1 2">
    <name type="scientific">Streptomyces xanthochromogenes</name>
    <dbReference type="NCBI Taxonomy" id="67384"/>
    <lineage>
        <taxon>Bacteria</taxon>
        <taxon>Bacillati</taxon>
        <taxon>Actinomycetota</taxon>
        <taxon>Actinomycetes</taxon>
        <taxon>Kitasatosporales</taxon>
        <taxon>Streptomycetaceae</taxon>
        <taxon>Streptomyces</taxon>
    </lineage>
</organism>
<evidence type="ECO:0000313" key="1">
    <source>
        <dbReference type="EMBL" id="GGY20022.1"/>
    </source>
</evidence>
<keyword evidence="2" id="KW-1185">Reference proteome</keyword>
<comment type="caution">
    <text evidence="1">The sequence shown here is derived from an EMBL/GenBank/DDBJ whole genome shotgun (WGS) entry which is preliminary data.</text>
</comment>
<accession>A0ABQ2ZR31</accession>
<dbReference type="Proteomes" id="UP000600946">
    <property type="component" value="Unassembled WGS sequence"/>
</dbReference>